<dbReference type="Proteomes" id="UP000652761">
    <property type="component" value="Unassembled WGS sequence"/>
</dbReference>
<organism evidence="1 2">
    <name type="scientific">Colocasia esculenta</name>
    <name type="common">Wild taro</name>
    <name type="synonym">Arum esculentum</name>
    <dbReference type="NCBI Taxonomy" id="4460"/>
    <lineage>
        <taxon>Eukaryota</taxon>
        <taxon>Viridiplantae</taxon>
        <taxon>Streptophyta</taxon>
        <taxon>Embryophyta</taxon>
        <taxon>Tracheophyta</taxon>
        <taxon>Spermatophyta</taxon>
        <taxon>Magnoliopsida</taxon>
        <taxon>Liliopsida</taxon>
        <taxon>Araceae</taxon>
        <taxon>Aroideae</taxon>
        <taxon>Colocasieae</taxon>
        <taxon>Colocasia</taxon>
    </lineage>
</organism>
<protein>
    <submittedName>
        <fullName evidence="1">Uncharacterized protein</fullName>
    </submittedName>
</protein>
<gene>
    <name evidence="1" type="ORF">Taro_016877</name>
</gene>
<name>A0A843URI1_COLES</name>
<comment type="caution">
    <text evidence="1">The sequence shown here is derived from an EMBL/GenBank/DDBJ whole genome shotgun (WGS) entry which is preliminary data.</text>
</comment>
<accession>A0A843URI1</accession>
<proteinExistence type="predicted"/>
<reference evidence="1" key="1">
    <citation type="submission" date="2017-07" db="EMBL/GenBank/DDBJ databases">
        <title>Taro Niue Genome Assembly and Annotation.</title>
        <authorList>
            <person name="Atibalentja N."/>
            <person name="Keating K."/>
            <person name="Fields C.J."/>
        </authorList>
    </citation>
    <scope>NUCLEOTIDE SEQUENCE</scope>
    <source>
        <strain evidence="1">Niue_2</strain>
        <tissue evidence="1">Leaf</tissue>
    </source>
</reference>
<sequence>MPFSNDCGCSFWFSRNQFSGKERALSQWVAGVGCVRTYDCGDGNSMGLLHTNSNAITSKQQEDLMLARSASLNDHEANSVHRVL</sequence>
<evidence type="ECO:0000313" key="2">
    <source>
        <dbReference type="Proteomes" id="UP000652761"/>
    </source>
</evidence>
<dbReference type="AlphaFoldDB" id="A0A843URI1"/>
<dbReference type="EMBL" id="NMUH01000757">
    <property type="protein sequence ID" value="MQL84374.1"/>
    <property type="molecule type" value="Genomic_DNA"/>
</dbReference>
<keyword evidence="2" id="KW-1185">Reference proteome</keyword>
<evidence type="ECO:0000313" key="1">
    <source>
        <dbReference type="EMBL" id="MQL84374.1"/>
    </source>
</evidence>